<dbReference type="RefSeq" id="WP_103703328.1">
    <property type="nucleotide sequence ID" value="NZ_PQGA01000002.1"/>
</dbReference>
<sequence>MDTTQNDGRHAAPTITAAIAMERLQQAGLQSDTLASPIPTPSVPRLNDAFELLHEQVRLANDEFAALFKMLESHLPRHLFNSGSHIVPPLDNDALNGFESHASRGPEFSPTYSKVVNAAEAVSRMRRGIEQITKHLVI</sequence>
<protein>
    <submittedName>
        <fullName evidence="1">Uncharacterized protein</fullName>
    </submittedName>
</protein>
<proteinExistence type="predicted"/>
<evidence type="ECO:0000313" key="2">
    <source>
        <dbReference type="Proteomes" id="UP000237381"/>
    </source>
</evidence>
<reference evidence="1 2" key="1">
    <citation type="submission" date="2018-01" db="EMBL/GenBank/DDBJ databases">
        <title>Genomic Encyclopedia of Type Strains, Phase III (KMG-III): the genomes of soil and plant-associated and newly described type strains.</title>
        <authorList>
            <person name="Whitman W."/>
        </authorList>
    </citation>
    <scope>NUCLEOTIDE SEQUENCE [LARGE SCALE GENOMIC DNA]</scope>
    <source>
        <strain evidence="1 2">JCM 18070</strain>
    </source>
</reference>
<dbReference type="Proteomes" id="UP000237381">
    <property type="component" value="Unassembled WGS sequence"/>
</dbReference>
<evidence type="ECO:0000313" key="1">
    <source>
        <dbReference type="EMBL" id="POR54792.1"/>
    </source>
</evidence>
<dbReference type="OrthoDB" id="9888081at2"/>
<name>A0A2S4MJ68_9BURK</name>
<keyword evidence="2" id="KW-1185">Reference proteome</keyword>
<accession>A0A2S4MJ68</accession>
<comment type="caution">
    <text evidence="1">The sequence shown here is derived from an EMBL/GenBank/DDBJ whole genome shotgun (WGS) entry which is preliminary data.</text>
</comment>
<gene>
    <name evidence="1" type="ORF">B0G62_102402</name>
</gene>
<dbReference type="AlphaFoldDB" id="A0A2S4MJ68"/>
<organism evidence="1 2">
    <name type="scientific">Paraburkholderia eburnea</name>
    <dbReference type="NCBI Taxonomy" id="1189126"/>
    <lineage>
        <taxon>Bacteria</taxon>
        <taxon>Pseudomonadati</taxon>
        <taxon>Pseudomonadota</taxon>
        <taxon>Betaproteobacteria</taxon>
        <taxon>Burkholderiales</taxon>
        <taxon>Burkholderiaceae</taxon>
        <taxon>Paraburkholderia</taxon>
    </lineage>
</organism>
<dbReference type="EMBL" id="PQGA01000002">
    <property type="protein sequence ID" value="POR54792.1"/>
    <property type="molecule type" value="Genomic_DNA"/>
</dbReference>